<name>A0A1T4VUM7_9GAMM</name>
<dbReference type="FunFam" id="3.40.50.150:FF:000010">
    <property type="entry name" value="Protein-L-isoaspartate O-methyltransferase"/>
    <property type="match status" value="1"/>
</dbReference>
<reference evidence="8 9" key="1">
    <citation type="submission" date="2017-02" db="EMBL/GenBank/DDBJ databases">
        <authorList>
            <person name="Peterson S.W."/>
        </authorList>
    </citation>
    <scope>NUCLEOTIDE SEQUENCE [LARGE SCALE GENOMIC DNA]</scope>
    <source>
        <strain evidence="8 9">ATCC 49788</strain>
    </source>
</reference>
<keyword evidence="5 7" id="KW-0808">Transferase</keyword>
<dbReference type="GO" id="GO:0030091">
    <property type="term" value="P:protein repair"/>
    <property type="evidence" value="ECO:0007669"/>
    <property type="project" value="UniProtKB-UniRule"/>
</dbReference>
<dbReference type="EC" id="2.1.1.77" evidence="7"/>
<dbReference type="GO" id="GO:0032259">
    <property type="term" value="P:methylation"/>
    <property type="evidence" value="ECO:0007669"/>
    <property type="project" value="UniProtKB-KW"/>
</dbReference>
<dbReference type="EMBL" id="FUYB01000001">
    <property type="protein sequence ID" value="SKA68201.1"/>
    <property type="molecule type" value="Genomic_DNA"/>
</dbReference>
<evidence type="ECO:0000256" key="7">
    <source>
        <dbReference type="HAMAP-Rule" id="MF_00090"/>
    </source>
</evidence>
<comment type="catalytic activity">
    <reaction evidence="7">
        <text>[protein]-L-isoaspartate + S-adenosyl-L-methionine = [protein]-L-isoaspartate alpha-methyl ester + S-adenosyl-L-homocysteine</text>
        <dbReference type="Rhea" id="RHEA:12705"/>
        <dbReference type="Rhea" id="RHEA-COMP:12143"/>
        <dbReference type="Rhea" id="RHEA-COMP:12144"/>
        <dbReference type="ChEBI" id="CHEBI:57856"/>
        <dbReference type="ChEBI" id="CHEBI:59789"/>
        <dbReference type="ChEBI" id="CHEBI:90596"/>
        <dbReference type="ChEBI" id="CHEBI:90598"/>
        <dbReference type="EC" id="2.1.1.77"/>
    </reaction>
</comment>
<evidence type="ECO:0000256" key="2">
    <source>
        <dbReference type="ARBA" id="ARBA00005369"/>
    </source>
</evidence>
<dbReference type="SUPFAM" id="SSF53335">
    <property type="entry name" value="S-adenosyl-L-methionine-dependent methyltransferases"/>
    <property type="match status" value="1"/>
</dbReference>
<evidence type="ECO:0000313" key="9">
    <source>
        <dbReference type="Proteomes" id="UP000190460"/>
    </source>
</evidence>
<evidence type="ECO:0000256" key="4">
    <source>
        <dbReference type="ARBA" id="ARBA00022603"/>
    </source>
</evidence>
<dbReference type="HAMAP" id="MF_00090">
    <property type="entry name" value="PIMT"/>
    <property type="match status" value="1"/>
</dbReference>
<dbReference type="InterPro" id="IPR029063">
    <property type="entry name" value="SAM-dependent_MTases_sf"/>
</dbReference>
<evidence type="ECO:0000256" key="1">
    <source>
        <dbReference type="ARBA" id="ARBA00004496"/>
    </source>
</evidence>
<dbReference type="RefSeq" id="WP_078920730.1">
    <property type="nucleotide sequence ID" value="NZ_FUYB01000001.1"/>
</dbReference>
<keyword evidence="4 7" id="KW-0489">Methyltransferase</keyword>
<comment type="subcellular location">
    <subcellularLocation>
        <location evidence="1 7">Cytoplasm</location>
    </subcellularLocation>
</comment>
<comment type="function">
    <text evidence="7">Catalyzes the methyl esterification of L-isoaspartyl residues in peptides and proteins that result from spontaneous decomposition of normal L-aspartyl and L-asparaginyl residues. It plays a role in the repair and/or degradation of damaged proteins.</text>
</comment>
<dbReference type="CDD" id="cd02440">
    <property type="entry name" value="AdoMet_MTases"/>
    <property type="match status" value="1"/>
</dbReference>
<evidence type="ECO:0000256" key="3">
    <source>
        <dbReference type="ARBA" id="ARBA00022490"/>
    </source>
</evidence>
<dbReference type="GO" id="GO:0005737">
    <property type="term" value="C:cytoplasm"/>
    <property type="evidence" value="ECO:0007669"/>
    <property type="project" value="UniProtKB-SubCell"/>
</dbReference>
<dbReference type="NCBIfam" id="NF001453">
    <property type="entry name" value="PRK00312.1"/>
    <property type="match status" value="1"/>
</dbReference>
<keyword evidence="6 7" id="KW-0949">S-adenosyl-L-methionine</keyword>
<dbReference type="Pfam" id="PF01135">
    <property type="entry name" value="PCMT"/>
    <property type="match status" value="1"/>
</dbReference>
<dbReference type="NCBIfam" id="TIGR00080">
    <property type="entry name" value="pimt"/>
    <property type="match status" value="1"/>
</dbReference>
<dbReference type="STRING" id="92487.SAMN02745130_00225"/>
<evidence type="ECO:0000256" key="6">
    <source>
        <dbReference type="ARBA" id="ARBA00022691"/>
    </source>
</evidence>
<sequence>MALSRLAIEGIGMTSQRTRDRMILRLREQGIQNEALLAVMRKLPRHLFMDQALATRSYEDTALPIGHGQTISQPYIVARMTELLLASEHPLEKVLEVGTGSGYQAAILGKLIAKVYSVERIQALHKQARALLDELAYRNIRTSLSDGSWGLAYEAPFDGIIVTAAPAEIPQALLEQLAVGARLIIPTGKQGEVQVLKVVTRTNETDYQEQVIESVQFVPLVRSERL</sequence>
<dbReference type="InterPro" id="IPR000682">
    <property type="entry name" value="PCMT"/>
</dbReference>
<dbReference type="AlphaFoldDB" id="A0A1T4VUM7"/>
<dbReference type="PANTHER" id="PTHR11579">
    <property type="entry name" value="PROTEIN-L-ISOASPARTATE O-METHYLTRANSFERASE"/>
    <property type="match status" value="1"/>
</dbReference>
<organism evidence="8 9">
    <name type="scientific">Thiothrix eikelboomii</name>
    <dbReference type="NCBI Taxonomy" id="92487"/>
    <lineage>
        <taxon>Bacteria</taxon>
        <taxon>Pseudomonadati</taxon>
        <taxon>Pseudomonadota</taxon>
        <taxon>Gammaproteobacteria</taxon>
        <taxon>Thiotrichales</taxon>
        <taxon>Thiotrichaceae</taxon>
        <taxon>Thiothrix</taxon>
    </lineage>
</organism>
<evidence type="ECO:0000256" key="5">
    <source>
        <dbReference type="ARBA" id="ARBA00022679"/>
    </source>
</evidence>
<dbReference type="Gene3D" id="3.40.50.150">
    <property type="entry name" value="Vaccinia Virus protein VP39"/>
    <property type="match status" value="1"/>
</dbReference>
<dbReference type="OrthoDB" id="9810066at2"/>
<accession>A0A1T4VUM7</accession>
<proteinExistence type="inferred from homology"/>
<dbReference type="PROSITE" id="PS01279">
    <property type="entry name" value="PCMT"/>
    <property type="match status" value="1"/>
</dbReference>
<gene>
    <name evidence="7" type="primary">pcm</name>
    <name evidence="8" type="ORF">SAMN02745130_00225</name>
</gene>
<evidence type="ECO:0000313" key="8">
    <source>
        <dbReference type="EMBL" id="SKA68201.1"/>
    </source>
</evidence>
<keyword evidence="9" id="KW-1185">Reference proteome</keyword>
<dbReference type="GO" id="GO:0004719">
    <property type="term" value="F:protein-L-isoaspartate (D-aspartate) O-methyltransferase activity"/>
    <property type="evidence" value="ECO:0007669"/>
    <property type="project" value="UniProtKB-UniRule"/>
</dbReference>
<keyword evidence="3 7" id="KW-0963">Cytoplasm</keyword>
<dbReference type="Proteomes" id="UP000190460">
    <property type="component" value="Unassembled WGS sequence"/>
</dbReference>
<dbReference type="PANTHER" id="PTHR11579:SF0">
    <property type="entry name" value="PROTEIN-L-ISOASPARTATE(D-ASPARTATE) O-METHYLTRANSFERASE"/>
    <property type="match status" value="1"/>
</dbReference>
<feature type="active site" evidence="7">
    <location>
        <position position="72"/>
    </location>
</feature>
<protein>
    <recommendedName>
        <fullName evidence="7">Protein-L-isoaspartate O-methyltransferase</fullName>
        <ecNumber evidence="7">2.1.1.77</ecNumber>
    </recommendedName>
    <alternativeName>
        <fullName evidence="7">L-isoaspartyl protein carboxyl methyltransferase</fullName>
    </alternativeName>
    <alternativeName>
        <fullName evidence="7">Protein L-isoaspartyl methyltransferase</fullName>
    </alternativeName>
    <alternativeName>
        <fullName evidence="7">Protein-beta-aspartate methyltransferase</fullName>
        <shortName evidence="7">PIMT</shortName>
    </alternativeName>
</protein>
<comment type="similarity">
    <text evidence="2 7">Belongs to the methyltransferase superfamily. L-isoaspartyl/D-aspartyl protein methyltransferase family.</text>
</comment>